<keyword evidence="1" id="KW-0732">Signal</keyword>
<keyword evidence="3" id="KW-1185">Reference proteome</keyword>
<name>A0A7W9FF66_9CAUL</name>
<dbReference type="NCBIfam" id="NF047637">
    <property type="entry name" value="lipo_CC0125"/>
    <property type="match status" value="1"/>
</dbReference>
<evidence type="ECO:0008006" key="4">
    <source>
        <dbReference type="Google" id="ProtNLM"/>
    </source>
</evidence>
<feature type="chain" id="PRO_5030785651" description="Lipoprotein" evidence="1">
    <location>
        <begin position="31"/>
        <end position="194"/>
    </location>
</feature>
<dbReference type="RefSeq" id="WP_183214168.1">
    <property type="nucleotide sequence ID" value="NZ_JACHOR010000005.1"/>
</dbReference>
<evidence type="ECO:0000313" key="3">
    <source>
        <dbReference type="Proteomes" id="UP000545037"/>
    </source>
</evidence>
<dbReference type="PROSITE" id="PS51257">
    <property type="entry name" value="PROKAR_LIPOPROTEIN"/>
    <property type="match status" value="1"/>
</dbReference>
<dbReference type="EMBL" id="JACHOR010000005">
    <property type="protein sequence ID" value="MBB5747161.1"/>
    <property type="molecule type" value="Genomic_DNA"/>
</dbReference>
<comment type="caution">
    <text evidence="2">The sequence shown here is derived from an EMBL/GenBank/DDBJ whole genome shotgun (WGS) entry which is preliminary data.</text>
</comment>
<accession>A0A7W9FF66</accession>
<organism evidence="2 3">
    <name type="scientific">Brevundimonas variabilis</name>
    <dbReference type="NCBI Taxonomy" id="74312"/>
    <lineage>
        <taxon>Bacteria</taxon>
        <taxon>Pseudomonadati</taxon>
        <taxon>Pseudomonadota</taxon>
        <taxon>Alphaproteobacteria</taxon>
        <taxon>Caulobacterales</taxon>
        <taxon>Caulobacteraceae</taxon>
        <taxon>Brevundimonas</taxon>
    </lineage>
</organism>
<proteinExistence type="predicted"/>
<gene>
    <name evidence="2" type="ORF">GGR13_002782</name>
</gene>
<sequence>MNPQSFKTRAARPLLIAVAAAMTLAACATATPYQPAGFNGQRGGYAEQRLESDRYRVTFAGNSVTSREQVEMGLLLRSAELTTESGFDWFSTVQRQTDRDVRYQAIPDPTFDRYSPFWGPSWRYYHRGAWSPWGYGFGRYGGGFGRDYDVREVDRFEASAEIVMGRGPKPGNDVNAFDAREVIQNVAPRLTRPM</sequence>
<dbReference type="Proteomes" id="UP000545037">
    <property type="component" value="Unassembled WGS sequence"/>
</dbReference>
<feature type="signal peptide" evidence="1">
    <location>
        <begin position="1"/>
        <end position="30"/>
    </location>
</feature>
<protein>
    <recommendedName>
        <fullName evidence="4">Lipoprotein</fullName>
    </recommendedName>
</protein>
<evidence type="ECO:0000313" key="2">
    <source>
        <dbReference type="EMBL" id="MBB5747161.1"/>
    </source>
</evidence>
<evidence type="ECO:0000256" key="1">
    <source>
        <dbReference type="SAM" id="SignalP"/>
    </source>
</evidence>
<dbReference type="AlphaFoldDB" id="A0A7W9FF66"/>
<reference evidence="2 3" key="1">
    <citation type="submission" date="2020-08" db="EMBL/GenBank/DDBJ databases">
        <title>Genomic Encyclopedia of Type Strains, Phase IV (KMG-IV): sequencing the most valuable type-strain genomes for metagenomic binning, comparative biology and taxonomic classification.</title>
        <authorList>
            <person name="Goeker M."/>
        </authorList>
    </citation>
    <scope>NUCLEOTIDE SEQUENCE [LARGE SCALE GENOMIC DNA]</scope>
    <source>
        <strain evidence="2 3">DSM 4737</strain>
    </source>
</reference>